<feature type="signal peptide" evidence="1">
    <location>
        <begin position="1"/>
        <end position="26"/>
    </location>
</feature>
<dbReference type="AlphaFoldDB" id="A0A8B7XUJ7"/>
<dbReference type="GeneID" id="110975945"/>
<protein>
    <submittedName>
        <fullName evidence="3 4">Uncharacterized protein LOC110975945</fullName>
    </submittedName>
</protein>
<dbReference type="Proteomes" id="UP000694845">
    <property type="component" value="Unplaced"/>
</dbReference>
<feature type="chain" id="PRO_5044665474" evidence="1">
    <location>
        <begin position="27"/>
        <end position="138"/>
    </location>
</feature>
<keyword evidence="2" id="KW-1185">Reference proteome</keyword>
<dbReference type="RefSeq" id="XP_022084524.1">
    <property type="nucleotide sequence ID" value="XM_022228832.1"/>
</dbReference>
<proteinExistence type="predicted"/>
<reference evidence="3 4" key="1">
    <citation type="submission" date="2025-04" db="UniProtKB">
        <authorList>
            <consortium name="RefSeq"/>
        </authorList>
    </citation>
    <scope>IDENTIFICATION</scope>
</reference>
<sequence length="138" mass="14777">MKSPSGMTIVVILGTLLYILTPPVGGAAVGAARLPRAEPQPTSSSTDYAQLALLRFRAIRDLIQGLQEVQESFQQRAAEGSLLDALGSMPKCGAVGESCDLYSECCPPLMCHHHTRLDLSKPNSGRILGFCGARHTQR</sequence>
<dbReference type="KEGG" id="aplc:110975945"/>
<keyword evidence="1" id="KW-0732">Signal</keyword>
<name>A0A8B7XUJ7_ACAPL</name>
<evidence type="ECO:0000313" key="4">
    <source>
        <dbReference type="RefSeq" id="XP_022084524.1"/>
    </source>
</evidence>
<organism evidence="2 3">
    <name type="scientific">Acanthaster planci</name>
    <name type="common">Crown-of-thorns starfish</name>
    <dbReference type="NCBI Taxonomy" id="133434"/>
    <lineage>
        <taxon>Eukaryota</taxon>
        <taxon>Metazoa</taxon>
        <taxon>Echinodermata</taxon>
        <taxon>Eleutherozoa</taxon>
        <taxon>Asterozoa</taxon>
        <taxon>Asteroidea</taxon>
        <taxon>Valvatacea</taxon>
        <taxon>Valvatida</taxon>
        <taxon>Acanthasteridae</taxon>
        <taxon>Acanthaster</taxon>
    </lineage>
</organism>
<evidence type="ECO:0000313" key="2">
    <source>
        <dbReference type="Proteomes" id="UP000694845"/>
    </source>
</evidence>
<accession>A0A8B7XUJ7</accession>
<evidence type="ECO:0000313" key="3">
    <source>
        <dbReference type="RefSeq" id="XP_022084523.1"/>
    </source>
</evidence>
<gene>
    <name evidence="3 4" type="primary">LOC110975945</name>
</gene>
<evidence type="ECO:0000256" key="1">
    <source>
        <dbReference type="SAM" id="SignalP"/>
    </source>
</evidence>
<dbReference type="RefSeq" id="XP_022084523.1">
    <property type="nucleotide sequence ID" value="XM_022228831.1"/>
</dbReference>